<organism evidence="2 3">
    <name type="scientific">Amycolatopsis saalfeldensis</name>
    <dbReference type="NCBI Taxonomy" id="394193"/>
    <lineage>
        <taxon>Bacteria</taxon>
        <taxon>Bacillati</taxon>
        <taxon>Actinomycetota</taxon>
        <taxon>Actinomycetes</taxon>
        <taxon>Pseudonocardiales</taxon>
        <taxon>Pseudonocardiaceae</taxon>
        <taxon>Amycolatopsis</taxon>
    </lineage>
</organism>
<dbReference type="EMBL" id="FOEF01000023">
    <property type="protein sequence ID" value="SEP52982.1"/>
    <property type="molecule type" value="Genomic_DNA"/>
</dbReference>
<dbReference type="AlphaFoldDB" id="A0A1H8YLQ7"/>
<keyword evidence="1" id="KW-0812">Transmembrane</keyword>
<keyword evidence="3" id="KW-1185">Reference proteome</keyword>
<dbReference type="RefSeq" id="WP_091627123.1">
    <property type="nucleotide sequence ID" value="NZ_FOEF01000023.1"/>
</dbReference>
<evidence type="ECO:0000313" key="2">
    <source>
        <dbReference type="EMBL" id="SEP52982.1"/>
    </source>
</evidence>
<accession>A0A1H8YLQ7</accession>
<keyword evidence="1" id="KW-1133">Transmembrane helix</keyword>
<sequence>MKAQRWISLVAGVILLLIGILWTLQGANVITGSGMSGQKLWFLIGLVAAVVGLVLLVTGARRSPKKTS</sequence>
<proteinExistence type="predicted"/>
<evidence type="ECO:0008006" key="4">
    <source>
        <dbReference type="Google" id="ProtNLM"/>
    </source>
</evidence>
<dbReference type="STRING" id="394193.SAMN04489732_123109"/>
<dbReference type="Proteomes" id="UP000198582">
    <property type="component" value="Unassembled WGS sequence"/>
</dbReference>
<evidence type="ECO:0000313" key="3">
    <source>
        <dbReference type="Proteomes" id="UP000198582"/>
    </source>
</evidence>
<protein>
    <recommendedName>
        <fullName evidence="4">LPXTG-motif cell wall anchor domain-containing protein</fullName>
    </recommendedName>
</protein>
<reference evidence="2 3" key="1">
    <citation type="submission" date="2016-10" db="EMBL/GenBank/DDBJ databases">
        <authorList>
            <person name="de Groot N.N."/>
        </authorList>
    </citation>
    <scope>NUCLEOTIDE SEQUENCE [LARGE SCALE GENOMIC DNA]</scope>
    <source>
        <strain evidence="2 3">DSM 44993</strain>
    </source>
</reference>
<evidence type="ECO:0000256" key="1">
    <source>
        <dbReference type="SAM" id="Phobius"/>
    </source>
</evidence>
<gene>
    <name evidence="2" type="ORF">SAMN04489732_123109</name>
</gene>
<keyword evidence="1" id="KW-0472">Membrane</keyword>
<feature type="transmembrane region" description="Helical" evidence="1">
    <location>
        <begin position="42"/>
        <end position="60"/>
    </location>
</feature>
<name>A0A1H8YLQ7_9PSEU</name>